<evidence type="ECO:0000256" key="3">
    <source>
        <dbReference type="ARBA" id="ARBA00022475"/>
    </source>
</evidence>
<keyword evidence="9" id="KW-0067">ATP-binding</keyword>
<dbReference type="SUPFAM" id="SSF52540">
    <property type="entry name" value="P-loop containing nucleoside triphosphate hydrolases"/>
    <property type="match status" value="1"/>
</dbReference>
<dbReference type="InterPro" id="IPR027417">
    <property type="entry name" value="P-loop_NTPase"/>
</dbReference>
<dbReference type="NCBIfam" id="NF008568">
    <property type="entry name" value="PRK11519.1"/>
    <property type="match status" value="1"/>
</dbReference>
<dbReference type="Pfam" id="PF13614">
    <property type="entry name" value="AAA_31"/>
    <property type="match status" value="1"/>
</dbReference>
<evidence type="ECO:0000256" key="14">
    <source>
        <dbReference type="SAM" id="Coils"/>
    </source>
</evidence>
<dbReference type="PANTHER" id="PTHR32309">
    <property type="entry name" value="TYROSINE-PROTEIN KINASE"/>
    <property type="match status" value="1"/>
</dbReference>
<evidence type="ECO:0000256" key="9">
    <source>
        <dbReference type="ARBA" id="ARBA00022840"/>
    </source>
</evidence>
<keyword evidence="8 19" id="KW-0418">Kinase</keyword>
<keyword evidence="5" id="KW-0808">Transferase</keyword>
<comment type="catalytic activity">
    <reaction evidence="13">
        <text>L-tyrosyl-[protein] + ATP = O-phospho-L-tyrosyl-[protein] + ADP + H(+)</text>
        <dbReference type="Rhea" id="RHEA:10596"/>
        <dbReference type="Rhea" id="RHEA-COMP:10136"/>
        <dbReference type="Rhea" id="RHEA-COMP:20101"/>
        <dbReference type="ChEBI" id="CHEBI:15378"/>
        <dbReference type="ChEBI" id="CHEBI:30616"/>
        <dbReference type="ChEBI" id="CHEBI:46858"/>
        <dbReference type="ChEBI" id="CHEBI:61978"/>
        <dbReference type="ChEBI" id="CHEBI:456216"/>
    </reaction>
</comment>
<evidence type="ECO:0000256" key="6">
    <source>
        <dbReference type="ARBA" id="ARBA00022692"/>
    </source>
</evidence>
<dbReference type="PANTHER" id="PTHR32309:SF32">
    <property type="entry name" value="TYROSINE-PROTEIN KINASE ETK-RELATED"/>
    <property type="match status" value="1"/>
</dbReference>
<evidence type="ECO:0000256" key="5">
    <source>
        <dbReference type="ARBA" id="ARBA00022679"/>
    </source>
</evidence>
<reference evidence="19 20" key="1">
    <citation type="submission" date="2019-07" db="EMBL/GenBank/DDBJ databases">
        <title>Serratia strains were isolated from fresh produce.</title>
        <authorList>
            <person name="Cho G.-S."/>
            <person name="Stein M."/>
            <person name="Lee W."/>
            <person name="Suh S.H."/>
            <person name="Franz C.M.A.P."/>
        </authorList>
    </citation>
    <scope>NUCLEOTIDE SEQUENCE [LARGE SCALE GENOMIC DNA]</scope>
    <source>
        <strain evidence="19 20">S17</strain>
    </source>
</reference>
<accession>A0A9X9C5J3</accession>
<evidence type="ECO:0000256" key="10">
    <source>
        <dbReference type="ARBA" id="ARBA00022989"/>
    </source>
</evidence>
<dbReference type="GO" id="GO:0005524">
    <property type="term" value="F:ATP binding"/>
    <property type="evidence" value="ECO:0007669"/>
    <property type="project" value="UniProtKB-KW"/>
</dbReference>
<dbReference type="Pfam" id="PF23607">
    <property type="entry name" value="WZC_N"/>
    <property type="match status" value="1"/>
</dbReference>
<evidence type="ECO:0000313" key="19">
    <source>
        <dbReference type="EMBL" id="TXE32782.1"/>
    </source>
</evidence>
<feature type="domain" description="Tyrosine-protein kinase G-rich" evidence="18">
    <location>
        <begin position="368"/>
        <end position="447"/>
    </location>
</feature>
<feature type="coiled-coil region" evidence="14">
    <location>
        <begin position="269"/>
        <end position="296"/>
    </location>
</feature>
<keyword evidence="14" id="KW-0175">Coiled coil</keyword>
<proteinExistence type="inferred from homology"/>
<feature type="domain" description="Polysaccharide chain length determinant N-terminal" evidence="16">
    <location>
        <begin position="16"/>
        <end position="107"/>
    </location>
</feature>
<dbReference type="InterPro" id="IPR025669">
    <property type="entry name" value="AAA_dom"/>
</dbReference>
<organism evidence="19 20">
    <name type="scientific">Serratia ureilytica</name>
    <dbReference type="NCBI Taxonomy" id="300181"/>
    <lineage>
        <taxon>Bacteria</taxon>
        <taxon>Pseudomonadati</taxon>
        <taxon>Pseudomonadota</taxon>
        <taxon>Gammaproteobacteria</taxon>
        <taxon>Enterobacterales</taxon>
        <taxon>Yersiniaceae</taxon>
        <taxon>Serratia</taxon>
    </lineage>
</organism>
<sequence length="720" mass="79656">MSEKNKLPSGSAERPEEIDLRRLLGELVDNKWLIIAITSLFSVLSLLYVLFATPVYETDALVQVERNVGNTLLTDISSILPDSQPQSQAEIELIQSRMVMGKTIQDLGLETSSVVKYFPIFGRGWARLMDEEPAKIALSRLVVPEKWLNIPLELTVGKEGQYQLTADGSTVLNGKIGQLASGNGFTLLVSDIDADVGSTFYVTKRTPLNVMQEMSKNLTVADKGKDTGVLGLTYTGDDPVLIQKILNSIAQNYLQQNVERKSEEAGKSLKFLELQLPKVRGQLEIAEDKLNSYRQRKDSVDMSLEAKSLLDSVVGVESELNQLTLKEAEISQLYTKDHPAYKALMDKRQTLTNERDRFNKRISTMPATQQEILRLTRDVQAGQEIYMELLNKQQELSISKASTIGNVRIVDSAITSPNPVSPKKTLMILLFTFLGALISSGVVFLRALLHKGIETPDELEELGISVYASIPISETQQKKDMLFSRSKGRSKHSDMLLALANPADLAVESIRSLRTSLHFAMLEAKNNVLMISGASPEIGKTFVCSNLAAVIAQSGVKVLLVDGDMRRGRVHEVMHVSNDKGLSAVLSGQVTMEEALCKTEVANLDFIPRGKVPPNPSELLMHQRFSQLLSWAQQHYDLVLVDTPPILAVTDASIVGRHAGTNMLVTRFGVTTQKEVEVSMSRFENSGVEIKGVIFNAIVKKASSYYGYGYYNYGYESKSE</sequence>
<comment type="subcellular location">
    <subcellularLocation>
        <location evidence="1">Cell inner membrane</location>
        <topology evidence="1">Multi-pass membrane protein</topology>
    </subcellularLocation>
</comment>
<dbReference type="AlphaFoldDB" id="A0A9X9C5J3"/>
<gene>
    <name evidence="19" type="primary">wzc</name>
    <name evidence="19" type="ORF">FOT63_01605</name>
</gene>
<dbReference type="FunFam" id="3.40.50.300:FF:000527">
    <property type="entry name" value="Tyrosine-protein kinase etk"/>
    <property type="match status" value="1"/>
</dbReference>
<feature type="domain" description="AAA" evidence="17">
    <location>
        <begin position="538"/>
        <end position="650"/>
    </location>
</feature>
<dbReference type="GO" id="GO:0005886">
    <property type="term" value="C:plasma membrane"/>
    <property type="evidence" value="ECO:0007669"/>
    <property type="project" value="UniProtKB-SubCell"/>
</dbReference>
<dbReference type="GO" id="GO:0042802">
    <property type="term" value="F:identical protein binding"/>
    <property type="evidence" value="ECO:0007669"/>
    <property type="project" value="UniProtKB-ARBA"/>
</dbReference>
<evidence type="ECO:0000256" key="11">
    <source>
        <dbReference type="ARBA" id="ARBA00023136"/>
    </source>
</evidence>
<dbReference type="InterPro" id="IPR005702">
    <property type="entry name" value="Wzc-like_C"/>
</dbReference>
<evidence type="ECO:0000256" key="15">
    <source>
        <dbReference type="SAM" id="Phobius"/>
    </source>
</evidence>
<evidence type="ECO:0000256" key="2">
    <source>
        <dbReference type="ARBA" id="ARBA00008883"/>
    </source>
</evidence>
<feature type="transmembrane region" description="Helical" evidence="15">
    <location>
        <begin position="32"/>
        <end position="51"/>
    </location>
</feature>
<dbReference type="CDD" id="cd05387">
    <property type="entry name" value="BY-kinase"/>
    <property type="match status" value="1"/>
</dbReference>
<dbReference type="InterPro" id="IPR050445">
    <property type="entry name" value="Bact_polysacc_biosynth/exp"/>
</dbReference>
<keyword evidence="12" id="KW-0829">Tyrosine-protein kinase</keyword>
<evidence type="ECO:0000256" key="8">
    <source>
        <dbReference type="ARBA" id="ARBA00022777"/>
    </source>
</evidence>
<dbReference type="Proteomes" id="UP000321307">
    <property type="component" value="Unassembled WGS sequence"/>
</dbReference>
<dbReference type="Pfam" id="PF02706">
    <property type="entry name" value="Wzz"/>
    <property type="match status" value="1"/>
</dbReference>
<dbReference type="GO" id="GO:0004713">
    <property type="term" value="F:protein tyrosine kinase activity"/>
    <property type="evidence" value="ECO:0007669"/>
    <property type="project" value="UniProtKB-KW"/>
</dbReference>
<dbReference type="NCBIfam" id="TIGR01007">
    <property type="entry name" value="eps_fam"/>
    <property type="match status" value="1"/>
</dbReference>
<evidence type="ECO:0000313" key="20">
    <source>
        <dbReference type="Proteomes" id="UP000321307"/>
    </source>
</evidence>
<dbReference type="Gene3D" id="3.40.50.300">
    <property type="entry name" value="P-loop containing nucleotide triphosphate hydrolases"/>
    <property type="match status" value="1"/>
</dbReference>
<dbReference type="InterPro" id="IPR032807">
    <property type="entry name" value="GNVR"/>
</dbReference>
<keyword evidence="4" id="KW-0997">Cell inner membrane</keyword>
<dbReference type="InterPro" id="IPR003856">
    <property type="entry name" value="LPS_length_determ_N"/>
</dbReference>
<evidence type="ECO:0000256" key="12">
    <source>
        <dbReference type="ARBA" id="ARBA00023137"/>
    </source>
</evidence>
<keyword evidence="10 15" id="KW-1133">Transmembrane helix</keyword>
<name>A0A9X9C5J3_9GAMM</name>
<evidence type="ECO:0000256" key="4">
    <source>
        <dbReference type="ARBA" id="ARBA00022519"/>
    </source>
</evidence>
<dbReference type="RefSeq" id="WP_147837806.1">
    <property type="nucleotide sequence ID" value="NZ_JAQSPV010000002.1"/>
</dbReference>
<dbReference type="EMBL" id="VOUP01000001">
    <property type="protein sequence ID" value="TXE32782.1"/>
    <property type="molecule type" value="Genomic_DNA"/>
</dbReference>
<protein>
    <submittedName>
        <fullName evidence="19">Tyrosine-protein kinase Wzc</fullName>
    </submittedName>
</protein>
<keyword evidence="7" id="KW-0547">Nucleotide-binding</keyword>
<keyword evidence="11 15" id="KW-0472">Membrane</keyword>
<evidence type="ECO:0000259" key="17">
    <source>
        <dbReference type="Pfam" id="PF13614"/>
    </source>
</evidence>
<evidence type="ECO:0000256" key="7">
    <source>
        <dbReference type="ARBA" id="ARBA00022741"/>
    </source>
</evidence>
<comment type="caution">
    <text evidence="19">The sequence shown here is derived from an EMBL/GenBank/DDBJ whole genome shotgun (WGS) entry which is preliminary data.</text>
</comment>
<evidence type="ECO:0000256" key="13">
    <source>
        <dbReference type="ARBA" id="ARBA00053015"/>
    </source>
</evidence>
<keyword evidence="3" id="KW-1003">Cell membrane</keyword>
<evidence type="ECO:0000259" key="18">
    <source>
        <dbReference type="Pfam" id="PF13807"/>
    </source>
</evidence>
<evidence type="ECO:0000256" key="1">
    <source>
        <dbReference type="ARBA" id="ARBA00004429"/>
    </source>
</evidence>
<feature type="transmembrane region" description="Helical" evidence="15">
    <location>
        <begin position="426"/>
        <end position="449"/>
    </location>
</feature>
<keyword evidence="6 15" id="KW-0812">Transmembrane</keyword>
<comment type="similarity">
    <text evidence="2">Belongs to the etk/wzc family.</text>
</comment>
<dbReference type="Pfam" id="PF13807">
    <property type="entry name" value="GNVR"/>
    <property type="match status" value="1"/>
</dbReference>
<evidence type="ECO:0000259" key="16">
    <source>
        <dbReference type="Pfam" id="PF02706"/>
    </source>
</evidence>